<accession>A0ABU2P281</accession>
<evidence type="ECO:0000256" key="2">
    <source>
        <dbReference type="ARBA" id="ARBA00022801"/>
    </source>
</evidence>
<dbReference type="InterPro" id="IPR029058">
    <property type="entry name" value="AB_hydrolase_fold"/>
</dbReference>
<dbReference type="Pfam" id="PF00561">
    <property type="entry name" value="Abhydrolase_1"/>
    <property type="match status" value="1"/>
</dbReference>
<dbReference type="InterPro" id="IPR000073">
    <property type="entry name" value="AB_hydrolase_1"/>
</dbReference>
<comment type="similarity">
    <text evidence="1">Belongs to the peptidase S33 family.</text>
</comment>
<protein>
    <submittedName>
        <fullName evidence="4">Alpha/beta fold hydrolase</fullName>
    </submittedName>
</protein>
<dbReference type="Proteomes" id="UP001183414">
    <property type="component" value="Unassembled WGS sequence"/>
</dbReference>
<keyword evidence="2 4" id="KW-0378">Hydrolase</keyword>
<keyword evidence="5" id="KW-1185">Reference proteome</keyword>
<organism evidence="4 5">
    <name type="scientific">Streptomyces hazeniae</name>
    <dbReference type="NCBI Taxonomy" id="3075538"/>
    <lineage>
        <taxon>Bacteria</taxon>
        <taxon>Bacillati</taxon>
        <taxon>Actinomycetota</taxon>
        <taxon>Actinomycetes</taxon>
        <taxon>Kitasatosporales</taxon>
        <taxon>Streptomycetaceae</taxon>
        <taxon>Streptomyces</taxon>
    </lineage>
</organism>
<proteinExistence type="inferred from homology"/>
<dbReference type="PANTHER" id="PTHR43248:SF2">
    <property type="entry name" value="PROLYL AMINOPEPTIDASE"/>
    <property type="match status" value="1"/>
</dbReference>
<dbReference type="PRINTS" id="PR00793">
    <property type="entry name" value="PROAMNOPTASE"/>
</dbReference>
<sequence length="412" mass="46001">MALTHHVPGMVLTELEFHVPLDHADPDGERIAVFAREVAAPDGRDRPYLVYLQGGPGQEAPRPTVAPTAPGWLGRALPEYRVLLLDQRGTGLSTPVGTLPGMSPRQQAAHLARFRADAIVQDAEWIRADLDVDRWSLLGQSFGGFCALHYLSVAPEALREVYFTGGLPPVGRHPDEVYAATYRVMRERNARYYRRYPGDRARVRSLTERLDAGEVVLPDGDRLTARRFRQLGHLLGTGDGAERLHHLLERDPSSAAFQHDVAAAMPFSGRNPLYAVVHESSYADGHATRWSAERTLPAGYAADTTLFTGEHVYPWMFEDYRELAPLREAADLLAEHEWPRLYDPDRLRDCDVPCAAAIYADDAYVDRAFSEETAALIPTMRPWLTNEYEHNGLRADGARILDRLIALARGHA</sequence>
<evidence type="ECO:0000313" key="5">
    <source>
        <dbReference type="Proteomes" id="UP001183414"/>
    </source>
</evidence>
<feature type="domain" description="AB hydrolase-1" evidence="3">
    <location>
        <begin position="49"/>
        <end position="205"/>
    </location>
</feature>
<dbReference type="SUPFAM" id="SSF53474">
    <property type="entry name" value="alpha/beta-Hydrolases"/>
    <property type="match status" value="1"/>
</dbReference>
<reference evidence="5" key="1">
    <citation type="submission" date="2023-07" db="EMBL/GenBank/DDBJ databases">
        <title>30 novel species of actinomycetes from the DSMZ collection.</title>
        <authorList>
            <person name="Nouioui I."/>
        </authorList>
    </citation>
    <scope>NUCLEOTIDE SEQUENCE [LARGE SCALE GENOMIC DNA]</scope>
    <source>
        <strain evidence="5">DSM 42041</strain>
    </source>
</reference>
<dbReference type="GO" id="GO:0016787">
    <property type="term" value="F:hydrolase activity"/>
    <property type="evidence" value="ECO:0007669"/>
    <property type="project" value="UniProtKB-KW"/>
</dbReference>
<dbReference type="InterPro" id="IPR002410">
    <property type="entry name" value="Peptidase_S33"/>
</dbReference>
<dbReference type="Gene3D" id="3.40.50.1820">
    <property type="entry name" value="alpha/beta hydrolase"/>
    <property type="match status" value="1"/>
</dbReference>
<evidence type="ECO:0000259" key="3">
    <source>
        <dbReference type="Pfam" id="PF00561"/>
    </source>
</evidence>
<evidence type="ECO:0000256" key="1">
    <source>
        <dbReference type="ARBA" id="ARBA00010088"/>
    </source>
</evidence>
<name>A0ABU2P281_9ACTN</name>
<dbReference type="InterPro" id="IPR051601">
    <property type="entry name" value="Serine_prot/Carboxylest_S33"/>
</dbReference>
<dbReference type="EMBL" id="JAVREQ010000029">
    <property type="protein sequence ID" value="MDT0382023.1"/>
    <property type="molecule type" value="Genomic_DNA"/>
</dbReference>
<gene>
    <name evidence="4" type="ORF">RM572_24985</name>
</gene>
<dbReference type="RefSeq" id="WP_311675646.1">
    <property type="nucleotide sequence ID" value="NZ_JAVREQ010000029.1"/>
</dbReference>
<comment type="caution">
    <text evidence="4">The sequence shown here is derived from an EMBL/GenBank/DDBJ whole genome shotgun (WGS) entry which is preliminary data.</text>
</comment>
<evidence type="ECO:0000313" key="4">
    <source>
        <dbReference type="EMBL" id="MDT0382023.1"/>
    </source>
</evidence>
<dbReference type="PANTHER" id="PTHR43248">
    <property type="entry name" value="2-SUCCINYL-6-HYDROXY-2,4-CYCLOHEXADIENE-1-CARBOXYLATE SYNTHASE"/>
    <property type="match status" value="1"/>
</dbReference>